<feature type="domain" description="HTH marR-type" evidence="2">
    <location>
        <begin position="70"/>
        <end position="214"/>
    </location>
</feature>
<dbReference type="PROSITE" id="PS50995">
    <property type="entry name" value="HTH_MARR_2"/>
    <property type="match status" value="1"/>
</dbReference>
<feature type="region of interest" description="Disordered" evidence="1">
    <location>
        <begin position="1"/>
        <end position="59"/>
    </location>
</feature>
<dbReference type="Pfam" id="PF12802">
    <property type="entry name" value="MarR_2"/>
    <property type="match status" value="1"/>
</dbReference>
<dbReference type="GO" id="GO:0003700">
    <property type="term" value="F:DNA-binding transcription factor activity"/>
    <property type="evidence" value="ECO:0007669"/>
    <property type="project" value="InterPro"/>
</dbReference>
<dbReference type="GO" id="GO:0006950">
    <property type="term" value="P:response to stress"/>
    <property type="evidence" value="ECO:0007669"/>
    <property type="project" value="TreeGrafter"/>
</dbReference>
<dbReference type="PANTHER" id="PTHR33164:SF106">
    <property type="entry name" value="TRANSCRIPTIONAL REGULATORY PROTEIN"/>
    <property type="match status" value="1"/>
</dbReference>
<dbReference type="Proteomes" id="UP000466039">
    <property type="component" value="Chromosome"/>
</dbReference>
<dbReference type="AlphaFoldDB" id="A0AAD1IXR7"/>
<name>A0AAD1IXR7_MYCMB</name>
<dbReference type="InterPro" id="IPR039422">
    <property type="entry name" value="MarR/SlyA-like"/>
</dbReference>
<keyword evidence="4" id="KW-1185">Reference proteome</keyword>
<reference evidence="3 4" key="1">
    <citation type="journal article" date="2019" name="Emerg. Microbes Infect.">
        <title>Comprehensive subspecies identification of 175 nontuberculous mycobacteria species based on 7547 genomic profiles.</title>
        <authorList>
            <person name="Matsumoto Y."/>
            <person name="Kinjo T."/>
            <person name="Motooka D."/>
            <person name="Nabeya D."/>
            <person name="Jung N."/>
            <person name="Uechi K."/>
            <person name="Horii T."/>
            <person name="Iida T."/>
            <person name="Fujita J."/>
            <person name="Nakamura S."/>
        </authorList>
    </citation>
    <scope>NUCLEOTIDE SEQUENCE [LARGE SCALE GENOMIC DNA]</scope>
    <source>
        <strain evidence="3 4">JCM 15658</strain>
    </source>
</reference>
<evidence type="ECO:0000256" key="1">
    <source>
        <dbReference type="SAM" id="MobiDB-lite"/>
    </source>
</evidence>
<dbReference type="InterPro" id="IPR000835">
    <property type="entry name" value="HTH_MarR-typ"/>
</dbReference>
<dbReference type="InterPro" id="IPR036390">
    <property type="entry name" value="WH_DNA-bd_sf"/>
</dbReference>
<accession>A0AAD1IXR7</accession>
<dbReference type="EMBL" id="AP022617">
    <property type="protein sequence ID" value="BBZ62876.1"/>
    <property type="molecule type" value="Genomic_DNA"/>
</dbReference>
<sequence length="221" mass="23736">MADSASVGTETGDCELDSPPLSTPISPPETSTTSNATTQENRPAIPTTIPDISETEHLPTYPRRVADADRAALEALIAADVRVLSAESEHIGRVFAARHSLSANDFRALLHIMVAETAGRPLTAGDLRRQMGMSGAAITYLVERMITSGHLRRDSDPADRRKVILRVAEHGMGVAGQFFAPLAEHTTRAMADMPDDDIAVAHRTLTALIDAMAAFRRDLGD</sequence>
<proteinExistence type="predicted"/>
<evidence type="ECO:0000313" key="3">
    <source>
        <dbReference type="EMBL" id="BBZ62876.1"/>
    </source>
</evidence>
<dbReference type="Gene3D" id="1.10.10.10">
    <property type="entry name" value="Winged helix-like DNA-binding domain superfamily/Winged helix DNA-binding domain"/>
    <property type="match status" value="1"/>
</dbReference>
<dbReference type="SUPFAM" id="SSF46785">
    <property type="entry name" value="Winged helix' DNA-binding domain"/>
    <property type="match status" value="1"/>
</dbReference>
<protein>
    <recommendedName>
        <fullName evidence="2">HTH marR-type domain-containing protein</fullName>
    </recommendedName>
</protein>
<organism evidence="3 4">
    <name type="scientific">Mycolicibacterium monacense</name>
    <name type="common">Mycobacterium monacense</name>
    <dbReference type="NCBI Taxonomy" id="85693"/>
    <lineage>
        <taxon>Bacteria</taxon>
        <taxon>Bacillati</taxon>
        <taxon>Actinomycetota</taxon>
        <taxon>Actinomycetes</taxon>
        <taxon>Mycobacteriales</taxon>
        <taxon>Mycobacteriaceae</taxon>
        <taxon>Mycolicibacterium</taxon>
    </lineage>
</organism>
<dbReference type="InterPro" id="IPR036388">
    <property type="entry name" value="WH-like_DNA-bd_sf"/>
</dbReference>
<evidence type="ECO:0000313" key="4">
    <source>
        <dbReference type="Proteomes" id="UP000466039"/>
    </source>
</evidence>
<dbReference type="PANTHER" id="PTHR33164">
    <property type="entry name" value="TRANSCRIPTIONAL REGULATOR, MARR FAMILY"/>
    <property type="match status" value="1"/>
</dbReference>
<dbReference type="SMART" id="SM00347">
    <property type="entry name" value="HTH_MARR"/>
    <property type="match status" value="1"/>
</dbReference>
<gene>
    <name evidence="3" type="ORF">MMON_41770</name>
</gene>
<evidence type="ECO:0000259" key="2">
    <source>
        <dbReference type="PROSITE" id="PS50995"/>
    </source>
</evidence>